<feature type="chain" id="PRO_5037379186" evidence="2">
    <location>
        <begin position="22"/>
        <end position="608"/>
    </location>
</feature>
<organism evidence="3 4">
    <name type="scientific">Meloidogyne javanica</name>
    <name type="common">Root-knot nematode worm</name>
    <dbReference type="NCBI Taxonomy" id="6303"/>
    <lineage>
        <taxon>Eukaryota</taxon>
        <taxon>Metazoa</taxon>
        <taxon>Ecdysozoa</taxon>
        <taxon>Nematoda</taxon>
        <taxon>Chromadorea</taxon>
        <taxon>Rhabditida</taxon>
        <taxon>Tylenchina</taxon>
        <taxon>Tylenchomorpha</taxon>
        <taxon>Tylenchoidea</taxon>
        <taxon>Meloidogynidae</taxon>
        <taxon>Meloidogyninae</taxon>
        <taxon>Meloidogyne</taxon>
        <taxon>Meloidogyne incognita group</taxon>
    </lineage>
</organism>
<dbReference type="WBParaSite" id="scaffold4607_cov180.g8420">
    <property type="protein sequence ID" value="scaffold4607_cov180.g8420"/>
    <property type="gene ID" value="scaffold4607_cov180.g8420"/>
</dbReference>
<name>A0A915MSA5_MELJA</name>
<evidence type="ECO:0000313" key="4">
    <source>
        <dbReference type="WBParaSite" id="scaffold4607_cov180.g8420"/>
    </source>
</evidence>
<feature type="signal peptide" evidence="2">
    <location>
        <begin position="1"/>
        <end position="21"/>
    </location>
</feature>
<dbReference type="AlphaFoldDB" id="A0A915MSA5"/>
<evidence type="ECO:0000313" key="3">
    <source>
        <dbReference type="Proteomes" id="UP000887561"/>
    </source>
</evidence>
<feature type="region of interest" description="Disordered" evidence="1">
    <location>
        <begin position="339"/>
        <end position="385"/>
    </location>
</feature>
<proteinExistence type="predicted"/>
<protein>
    <submittedName>
        <fullName evidence="4">Uncharacterized protein</fullName>
    </submittedName>
</protein>
<keyword evidence="3" id="KW-1185">Reference proteome</keyword>
<dbReference type="Proteomes" id="UP000887561">
    <property type="component" value="Unplaced"/>
</dbReference>
<feature type="compositionally biased region" description="Low complexity" evidence="1">
    <location>
        <begin position="339"/>
        <end position="357"/>
    </location>
</feature>
<keyword evidence="2" id="KW-0732">Signal</keyword>
<sequence>MAFLFILLLFVASFPIKLAEGMEHGFMQSGQKRPLIEPPDNRTVFLYTTDDELFGEPGNVTQVKTVYEILEQIGNGKLEEFGLQNDQNFGQITPKLINVINHFENNFNEHQEAINVRINQLIENYNNAINAGDQAMVNKIREEKINFILGRLNDFTELKTDENYEAFLVEYGLRRDDVNKDHFMGLREQISIMEYIESLDTFEIHANSKFNIIKKLLIYKNVEVIFDNHTESDDQNKILTPDEFAIIEPYRILLFTNLYNLYFLYYFSNIQQNLKSKIEEHYINPQLIAANFIYNPTITDLIKSADGEISIPSITRFVIFLYECLDLLVYIPGRPEIGGSSQQAGEGSQQAGEGTTQPAGEGSSLPAGEGTSQQAPESSSAGASRQEIEIYSKSFFDDYSNNSIRRSTQIVSERTIYGSHFYDKLPIPKLSEIDRKNVSDKLFRAFLNEWNKIREMLIKGRVEVIHPEELSETAKAADKEMETELSQHLPQKLFLNFNSTFADIFVKNNFFDIFYKDDEIIEGIIESINNLLLYLDKNLEDNINSINQEFNKNKEMLVNKRKRKEKIRKDLINQINLFYTRMILLKLILEAKLALNNSEWEELEKVNK</sequence>
<evidence type="ECO:0000256" key="1">
    <source>
        <dbReference type="SAM" id="MobiDB-lite"/>
    </source>
</evidence>
<feature type="compositionally biased region" description="Polar residues" evidence="1">
    <location>
        <begin position="370"/>
        <end position="383"/>
    </location>
</feature>
<accession>A0A915MSA5</accession>
<reference evidence="4" key="1">
    <citation type="submission" date="2022-11" db="UniProtKB">
        <authorList>
            <consortium name="WormBaseParasite"/>
        </authorList>
    </citation>
    <scope>IDENTIFICATION</scope>
</reference>
<evidence type="ECO:0000256" key="2">
    <source>
        <dbReference type="SAM" id="SignalP"/>
    </source>
</evidence>